<evidence type="ECO:0000256" key="6">
    <source>
        <dbReference type="HAMAP-Rule" id="MF_00500"/>
    </source>
</evidence>
<evidence type="ECO:0000256" key="7">
    <source>
        <dbReference type="SAM" id="MobiDB-lite"/>
    </source>
</evidence>
<dbReference type="HAMAP" id="MF_00500">
    <property type="entry name" value="Ribosomal_bS20"/>
    <property type="match status" value="1"/>
</dbReference>
<dbReference type="GeneID" id="96866340"/>
<dbReference type="NCBIfam" id="TIGR00029">
    <property type="entry name" value="S20"/>
    <property type="match status" value="1"/>
</dbReference>
<evidence type="ECO:0000313" key="9">
    <source>
        <dbReference type="Proteomes" id="UP000028523"/>
    </source>
</evidence>
<dbReference type="GO" id="GO:0005840">
    <property type="term" value="C:ribosome"/>
    <property type="evidence" value="ECO:0007669"/>
    <property type="project" value="UniProtKB-KW"/>
</dbReference>
<evidence type="ECO:0000313" key="8">
    <source>
        <dbReference type="EMBL" id="KFB07287.1"/>
    </source>
</evidence>
<evidence type="ECO:0000256" key="5">
    <source>
        <dbReference type="ARBA" id="ARBA00035136"/>
    </source>
</evidence>
<keyword evidence="2 6" id="KW-0694">RNA-binding</keyword>
<keyword evidence="3 6" id="KW-0689">Ribosomal protein</keyword>
<dbReference type="SUPFAM" id="SSF46992">
    <property type="entry name" value="Ribosomal protein S20"/>
    <property type="match status" value="1"/>
</dbReference>
<protein>
    <recommendedName>
        <fullName evidence="5 6">Small ribosomal subunit protein bS20</fullName>
    </recommendedName>
</protein>
<keyword evidence="4 6" id="KW-0687">Ribonucleoprotein</keyword>
<feature type="region of interest" description="Disordered" evidence="7">
    <location>
        <begin position="79"/>
        <end position="124"/>
    </location>
</feature>
<organism evidence="8 9">
    <name type="scientific">Malacoplasma iowae DK-CPA</name>
    <dbReference type="NCBI Taxonomy" id="1394179"/>
    <lineage>
        <taxon>Bacteria</taxon>
        <taxon>Bacillati</taxon>
        <taxon>Mycoplasmatota</taxon>
        <taxon>Mycoplasmoidales</taxon>
        <taxon>Mycoplasmoidaceae</taxon>
        <taxon>Malacoplasma</taxon>
    </lineage>
</organism>
<reference evidence="8 9" key="1">
    <citation type="journal article" date="2014" name="PLoS ONE">
        <title>Reduction of Hydrogen Peroxide Accumulation and Toxicity by a Catalase from Mycoplasma iowae.</title>
        <authorList>
            <person name="Pritchard R.E."/>
            <person name="Prassinos A.J."/>
            <person name="Osborne J.D."/>
            <person name="Raviv Z."/>
            <person name="Balish M.F."/>
        </authorList>
    </citation>
    <scope>NUCLEOTIDE SEQUENCE [LARGE SCALE GENOMIC DNA]</scope>
    <source>
        <strain evidence="8 9">DK-CPA</strain>
    </source>
</reference>
<dbReference type="Pfam" id="PF01649">
    <property type="entry name" value="Ribosomal_S20p"/>
    <property type="match status" value="1"/>
</dbReference>
<dbReference type="RefSeq" id="WP_004025193.1">
    <property type="nucleotide sequence ID" value="NZ_AWQU01000087.1"/>
</dbReference>
<comment type="similarity">
    <text evidence="6">Belongs to the bacterial ribosomal protein bS20 family.</text>
</comment>
<dbReference type="GO" id="GO:0003735">
    <property type="term" value="F:structural constituent of ribosome"/>
    <property type="evidence" value="ECO:0007669"/>
    <property type="project" value="InterPro"/>
</dbReference>
<comment type="function">
    <text evidence="6">Binds directly to 16S ribosomal RNA.</text>
</comment>
<dbReference type="GO" id="GO:0019843">
    <property type="term" value="F:rRNA binding"/>
    <property type="evidence" value="ECO:0007669"/>
    <property type="project" value="UniProtKB-UniRule"/>
</dbReference>
<keyword evidence="9" id="KW-1185">Reference proteome</keyword>
<dbReference type="Proteomes" id="UP000028523">
    <property type="component" value="Unassembled WGS sequence"/>
</dbReference>
<keyword evidence="1 6" id="KW-0699">rRNA-binding</keyword>
<accession>A0A084U2V1</accession>
<evidence type="ECO:0000256" key="1">
    <source>
        <dbReference type="ARBA" id="ARBA00022730"/>
    </source>
</evidence>
<feature type="compositionally biased region" description="Low complexity" evidence="7">
    <location>
        <begin position="92"/>
        <end position="116"/>
    </location>
</feature>
<dbReference type="GO" id="GO:0006412">
    <property type="term" value="P:translation"/>
    <property type="evidence" value="ECO:0007669"/>
    <property type="project" value="UniProtKB-UniRule"/>
</dbReference>
<dbReference type="InterPro" id="IPR036510">
    <property type="entry name" value="Ribosomal_bS20_sf"/>
</dbReference>
<sequence>MANIKGNEKRHIQDEKRNLLNHMQMSALKTQIKKAQSTKKQEELDKAYKMIDSALSKGIITKNKANRMKSRLSLYVAGKSNRTKIEKKPNTKKSVSASAKSTAAKKTTKKSSTSKTTSKKAAKK</sequence>
<evidence type="ECO:0000256" key="2">
    <source>
        <dbReference type="ARBA" id="ARBA00022884"/>
    </source>
</evidence>
<proteinExistence type="inferred from homology"/>
<evidence type="ECO:0000256" key="3">
    <source>
        <dbReference type="ARBA" id="ARBA00022980"/>
    </source>
</evidence>
<evidence type="ECO:0000256" key="4">
    <source>
        <dbReference type="ARBA" id="ARBA00023274"/>
    </source>
</evidence>
<dbReference type="InterPro" id="IPR002583">
    <property type="entry name" value="Ribosomal_bS20"/>
</dbReference>
<dbReference type="Gene3D" id="1.20.58.110">
    <property type="entry name" value="Ribosomal protein S20"/>
    <property type="match status" value="1"/>
</dbReference>
<gene>
    <name evidence="6 8" type="primary">rpsT</name>
    <name evidence="8" type="ORF">P271_115</name>
</gene>
<dbReference type="EMBL" id="AWQU01000087">
    <property type="protein sequence ID" value="KFB07287.1"/>
    <property type="molecule type" value="Genomic_DNA"/>
</dbReference>
<comment type="caution">
    <text evidence="8">The sequence shown here is derived from an EMBL/GenBank/DDBJ whole genome shotgun (WGS) entry which is preliminary data.</text>
</comment>
<dbReference type="GO" id="GO:1990904">
    <property type="term" value="C:ribonucleoprotein complex"/>
    <property type="evidence" value="ECO:0007669"/>
    <property type="project" value="UniProtKB-KW"/>
</dbReference>
<dbReference type="AlphaFoldDB" id="A0A084U2V1"/>
<name>A0A084U2V1_MALIO</name>